<proteinExistence type="inferred from homology"/>
<evidence type="ECO:0000313" key="11">
    <source>
        <dbReference type="Proteomes" id="UP000593562"/>
    </source>
</evidence>
<dbReference type="GO" id="GO:0016491">
    <property type="term" value="F:oxidoreductase activity"/>
    <property type="evidence" value="ECO:0007669"/>
    <property type="project" value="InterPro"/>
</dbReference>
<keyword evidence="11" id="KW-1185">Reference proteome</keyword>
<evidence type="ECO:0000256" key="3">
    <source>
        <dbReference type="ARBA" id="ARBA00022630"/>
    </source>
</evidence>
<evidence type="ECO:0000256" key="8">
    <source>
        <dbReference type="SAM" id="SignalP"/>
    </source>
</evidence>
<keyword evidence="7" id="KW-0325">Glycoprotein</keyword>
<dbReference type="SUPFAM" id="SSF56176">
    <property type="entry name" value="FAD-binding/transporter-associated domain-like"/>
    <property type="match status" value="1"/>
</dbReference>
<dbReference type="Pfam" id="PF08031">
    <property type="entry name" value="BBE"/>
    <property type="match status" value="1"/>
</dbReference>
<comment type="similarity">
    <text evidence="2">Belongs to the oxygen-dependent FAD-linked oxidoreductase family.</text>
</comment>
<dbReference type="Gene3D" id="3.40.462.20">
    <property type="match status" value="1"/>
</dbReference>
<dbReference type="Gene3D" id="3.30.465.10">
    <property type="match status" value="1"/>
</dbReference>
<dbReference type="Gene3D" id="3.30.43.10">
    <property type="entry name" value="Uridine Diphospho-n-acetylenolpyruvylglucosamine Reductase, domain 2"/>
    <property type="match status" value="1"/>
</dbReference>
<comment type="cofactor">
    <cofactor evidence="1">
        <name>FAD</name>
        <dbReference type="ChEBI" id="CHEBI:57692"/>
    </cofactor>
</comment>
<keyword evidence="4 8" id="KW-0732">Signal</keyword>
<feature type="domain" description="FAD-binding PCMH-type" evidence="9">
    <location>
        <begin position="72"/>
        <end position="249"/>
    </location>
</feature>
<dbReference type="AlphaFoldDB" id="A0A7J7D2E0"/>
<evidence type="ECO:0000256" key="7">
    <source>
        <dbReference type="ARBA" id="ARBA00023180"/>
    </source>
</evidence>
<feature type="signal peptide" evidence="8">
    <location>
        <begin position="1"/>
        <end position="22"/>
    </location>
</feature>
<accession>A0A7J7D2E0</accession>
<dbReference type="OrthoDB" id="407275at2759"/>
<keyword evidence="5" id="KW-0274">FAD</keyword>
<dbReference type="InterPro" id="IPR006094">
    <property type="entry name" value="Oxid_FAD_bind_N"/>
</dbReference>
<keyword evidence="6" id="KW-1015">Disulfide bond</keyword>
<evidence type="ECO:0000259" key="9">
    <source>
        <dbReference type="PROSITE" id="PS51387"/>
    </source>
</evidence>
<keyword evidence="3" id="KW-0285">Flavoprotein</keyword>
<dbReference type="InterPro" id="IPR016169">
    <property type="entry name" value="FAD-bd_PCMH_sub2"/>
</dbReference>
<dbReference type="FunFam" id="3.30.43.10:FF:000004">
    <property type="entry name" value="Berberine bridge enzyme-like 15"/>
    <property type="match status" value="1"/>
</dbReference>
<gene>
    <name evidence="10" type="ORF">HS088_TW11G00570</name>
</gene>
<dbReference type="InterPro" id="IPR012951">
    <property type="entry name" value="BBE"/>
</dbReference>
<dbReference type="InterPro" id="IPR036318">
    <property type="entry name" value="FAD-bd_PCMH-like_sf"/>
</dbReference>
<dbReference type="InParanoid" id="A0A7J7D2E0"/>
<dbReference type="InterPro" id="IPR016166">
    <property type="entry name" value="FAD-bd_PCMH"/>
</dbReference>
<name>A0A7J7D2E0_TRIWF</name>
<dbReference type="Pfam" id="PF01565">
    <property type="entry name" value="FAD_binding_4"/>
    <property type="match status" value="1"/>
</dbReference>
<feature type="chain" id="PRO_5029744674" evidence="8">
    <location>
        <begin position="23"/>
        <end position="526"/>
    </location>
</feature>
<comment type="caution">
    <text evidence="10">The sequence shown here is derived from an EMBL/GenBank/DDBJ whole genome shotgun (WGS) entry which is preliminary data.</text>
</comment>
<evidence type="ECO:0000256" key="4">
    <source>
        <dbReference type="ARBA" id="ARBA00022729"/>
    </source>
</evidence>
<dbReference type="InterPro" id="IPR016167">
    <property type="entry name" value="FAD-bd_PCMH_sub1"/>
</dbReference>
<organism evidence="10 11">
    <name type="scientific">Tripterygium wilfordii</name>
    <name type="common">Thunder God vine</name>
    <dbReference type="NCBI Taxonomy" id="458696"/>
    <lineage>
        <taxon>Eukaryota</taxon>
        <taxon>Viridiplantae</taxon>
        <taxon>Streptophyta</taxon>
        <taxon>Embryophyta</taxon>
        <taxon>Tracheophyta</taxon>
        <taxon>Spermatophyta</taxon>
        <taxon>Magnoliopsida</taxon>
        <taxon>eudicotyledons</taxon>
        <taxon>Gunneridae</taxon>
        <taxon>Pentapetalae</taxon>
        <taxon>rosids</taxon>
        <taxon>fabids</taxon>
        <taxon>Celastrales</taxon>
        <taxon>Celastraceae</taxon>
        <taxon>Tripterygium</taxon>
    </lineage>
</organism>
<dbReference type="EMBL" id="JAAARO010000011">
    <property type="protein sequence ID" value="KAF5740500.1"/>
    <property type="molecule type" value="Genomic_DNA"/>
</dbReference>
<protein>
    <submittedName>
        <fullName evidence="10">FAD-binding domain-containing family protein</fullName>
    </submittedName>
</protein>
<dbReference type="PROSITE" id="PS51387">
    <property type="entry name" value="FAD_PCMH"/>
    <property type="match status" value="1"/>
</dbReference>
<dbReference type="GO" id="GO:1901696">
    <property type="term" value="P:cannabinoid biosynthetic process"/>
    <property type="evidence" value="ECO:0007669"/>
    <property type="project" value="UniProtKB-ARBA"/>
</dbReference>
<evidence type="ECO:0000313" key="10">
    <source>
        <dbReference type="EMBL" id="KAF5740500.1"/>
    </source>
</evidence>
<evidence type="ECO:0000256" key="6">
    <source>
        <dbReference type="ARBA" id="ARBA00023157"/>
    </source>
</evidence>
<evidence type="ECO:0000256" key="1">
    <source>
        <dbReference type="ARBA" id="ARBA00001974"/>
    </source>
</evidence>
<reference evidence="10 11" key="1">
    <citation type="journal article" date="2020" name="Nat. Commun.">
        <title>Genome of Tripterygium wilfordii and identification of cytochrome P450 involved in triptolide biosynthesis.</title>
        <authorList>
            <person name="Tu L."/>
            <person name="Su P."/>
            <person name="Zhang Z."/>
            <person name="Gao L."/>
            <person name="Wang J."/>
            <person name="Hu T."/>
            <person name="Zhou J."/>
            <person name="Zhang Y."/>
            <person name="Zhao Y."/>
            <person name="Liu Y."/>
            <person name="Song Y."/>
            <person name="Tong Y."/>
            <person name="Lu Y."/>
            <person name="Yang J."/>
            <person name="Xu C."/>
            <person name="Jia M."/>
            <person name="Peters R.J."/>
            <person name="Huang L."/>
            <person name="Gao W."/>
        </authorList>
    </citation>
    <scope>NUCLEOTIDE SEQUENCE [LARGE SCALE GENOMIC DNA]</scope>
    <source>
        <strain evidence="11">cv. XIE 37</strain>
        <tissue evidence="10">Leaf</tissue>
    </source>
</reference>
<dbReference type="GO" id="GO:0071949">
    <property type="term" value="F:FAD binding"/>
    <property type="evidence" value="ECO:0007669"/>
    <property type="project" value="InterPro"/>
</dbReference>
<dbReference type="Proteomes" id="UP000593562">
    <property type="component" value="Unassembled WGS sequence"/>
</dbReference>
<dbReference type="PANTHER" id="PTHR32448">
    <property type="entry name" value="OS08G0158400 PROTEIN"/>
    <property type="match status" value="1"/>
</dbReference>
<sequence length="526" mass="59118">MKGTISLQVLIFSIFFFSVSWAIPTQTLLENFLQCLTTQSNSISNAIYIQTNPSFESVLTSYIRNRRFTTLPAPKPLAIITALEEPHVQSTVVCAKTHLLQLRIRSGGHDYEGLSYRSDVPFVVLDMFNLRSIDIELGNASSSTAWAQAGATLGELYYKIANTSNFLGFPAGVCPTLGLGGHISGGGYGNMIRKYGISVDNVIDARIVDVNGRILDRKSMGEDMFWAIRGGGGASFGVILALQFKLVPVPGNVTVFRVHRNLAQNGTDIVYRWQQVASILPDELFIRAMPQLENGTVNIAFIGFFLGQANNLLPLMQSSFPELGLQKQDCHEMRWVESLVYWADFPNGTSIDVLLDRPEGAQVFSKLKSDYVKKPISKQGLETIWKMMIDTRTNIWMQWNPYGGAMNKIPETALPFPHRFGNLFKIQYATIWTNESDTDYNLDVLRRFYDGMTPYVSKSPREAFQNYRDNDIGSGKSDKIVWANATAYGTKYFKNNFWRLTQVKAKVDPSNFFIHEQSIPPPFAHI</sequence>
<evidence type="ECO:0000256" key="2">
    <source>
        <dbReference type="ARBA" id="ARBA00005466"/>
    </source>
</evidence>
<evidence type="ECO:0000256" key="5">
    <source>
        <dbReference type="ARBA" id="ARBA00022827"/>
    </source>
</evidence>
<dbReference type="FunCoup" id="A0A7J7D2E0">
    <property type="interactions" value="56"/>
</dbReference>